<name>A0A0A9AFU7_ARUDO</name>
<reference evidence="1" key="1">
    <citation type="submission" date="2014-09" db="EMBL/GenBank/DDBJ databases">
        <authorList>
            <person name="Magalhaes I.L.F."/>
            <person name="Oliveira U."/>
            <person name="Santos F.R."/>
            <person name="Vidigal T.H.D.A."/>
            <person name="Brescovit A.D."/>
            <person name="Santos A.J."/>
        </authorList>
    </citation>
    <scope>NUCLEOTIDE SEQUENCE</scope>
    <source>
        <tissue evidence="1">Shoot tissue taken approximately 20 cm above the soil surface</tissue>
    </source>
</reference>
<sequence>MTASNFTYRWVGKRWHIRNT</sequence>
<dbReference type="EMBL" id="GBRH01250090">
    <property type="protein sequence ID" value="JAD47805.1"/>
    <property type="molecule type" value="Transcribed_RNA"/>
</dbReference>
<accession>A0A0A9AFU7</accession>
<evidence type="ECO:0000313" key="1">
    <source>
        <dbReference type="EMBL" id="JAD47805.1"/>
    </source>
</evidence>
<dbReference type="AlphaFoldDB" id="A0A0A9AFU7"/>
<reference evidence="1" key="2">
    <citation type="journal article" date="2015" name="Data Brief">
        <title>Shoot transcriptome of the giant reed, Arundo donax.</title>
        <authorList>
            <person name="Barrero R.A."/>
            <person name="Guerrero F.D."/>
            <person name="Moolhuijzen P."/>
            <person name="Goolsby J.A."/>
            <person name="Tidwell J."/>
            <person name="Bellgard S.E."/>
            <person name="Bellgard M.I."/>
        </authorList>
    </citation>
    <scope>NUCLEOTIDE SEQUENCE</scope>
    <source>
        <tissue evidence="1">Shoot tissue taken approximately 20 cm above the soil surface</tissue>
    </source>
</reference>
<proteinExistence type="predicted"/>
<organism evidence="1">
    <name type="scientific">Arundo donax</name>
    <name type="common">Giant reed</name>
    <name type="synonym">Donax arundinaceus</name>
    <dbReference type="NCBI Taxonomy" id="35708"/>
    <lineage>
        <taxon>Eukaryota</taxon>
        <taxon>Viridiplantae</taxon>
        <taxon>Streptophyta</taxon>
        <taxon>Embryophyta</taxon>
        <taxon>Tracheophyta</taxon>
        <taxon>Spermatophyta</taxon>
        <taxon>Magnoliopsida</taxon>
        <taxon>Liliopsida</taxon>
        <taxon>Poales</taxon>
        <taxon>Poaceae</taxon>
        <taxon>PACMAD clade</taxon>
        <taxon>Arundinoideae</taxon>
        <taxon>Arundineae</taxon>
        <taxon>Arundo</taxon>
    </lineage>
</organism>
<protein>
    <submittedName>
        <fullName evidence="1">Uncharacterized protein</fullName>
    </submittedName>
</protein>